<dbReference type="UniPathway" id="UPA00558">
    <property type="reaction ID" value="UER00616"/>
</dbReference>
<name>A0A5D0CMH0_9BACL</name>
<keyword evidence="6 12" id="KW-0472">Membrane</keyword>
<evidence type="ECO:0000256" key="2">
    <source>
        <dbReference type="ARBA" id="ARBA00022475"/>
    </source>
</evidence>
<keyword evidence="5 12" id="KW-0443">Lipid metabolism</keyword>
<comment type="function">
    <text evidence="12">Catalyzes the formation of phosphatidylethanolamine (PtdEtn) from phosphatidylserine (PtdSer).</text>
</comment>
<comment type="catalytic activity">
    <reaction evidence="12">
        <text>a 1,2-diacyl-sn-glycero-3-phospho-L-serine + H(+) = a 1,2-diacyl-sn-glycero-3-phosphoethanolamine + CO2</text>
        <dbReference type="Rhea" id="RHEA:20828"/>
        <dbReference type="ChEBI" id="CHEBI:15378"/>
        <dbReference type="ChEBI" id="CHEBI:16526"/>
        <dbReference type="ChEBI" id="CHEBI:57262"/>
        <dbReference type="ChEBI" id="CHEBI:64612"/>
        <dbReference type="EC" id="4.1.1.65"/>
    </reaction>
</comment>
<dbReference type="RefSeq" id="WP_148456953.1">
    <property type="nucleotide sequence ID" value="NZ_BORZ01000015.1"/>
</dbReference>
<comment type="pathway">
    <text evidence="1">Lipid metabolism.</text>
</comment>
<evidence type="ECO:0000313" key="14">
    <source>
        <dbReference type="Proteomes" id="UP000325218"/>
    </source>
</evidence>
<evidence type="ECO:0000256" key="5">
    <source>
        <dbReference type="ARBA" id="ARBA00023098"/>
    </source>
</evidence>
<dbReference type="NCBIfam" id="TIGR00163">
    <property type="entry name" value="PS_decarb"/>
    <property type="match status" value="1"/>
</dbReference>
<comment type="subunit">
    <text evidence="12">Heterodimer of a large membrane-associated beta subunit and a small pyruvoyl-containing alpha subunit.</text>
</comment>
<dbReference type="PANTHER" id="PTHR10067">
    <property type="entry name" value="PHOSPHATIDYLSERINE DECARBOXYLASE"/>
    <property type="match status" value="1"/>
</dbReference>
<evidence type="ECO:0000256" key="8">
    <source>
        <dbReference type="ARBA" id="ARBA00023209"/>
    </source>
</evidence>
<keyword evidence="8 12" id="KW-0594">Phospholipid biosynthesis</keyword>
<dbReference type="GO" id="GO:0004609">
    <property type="term" value="F:phosphatidylserine decarboxylase activity"/>
    <property type="evidence" value="ECO:0007669"/>
    <property type="project" value="UniProtKB-UniRule"/>
</dbReference>
<keyword evidence="10 12" id="KW-1208">Phospholipid metabolism</keyword>
<dbReference type="Proteomes" id="UP000325218">
    <property type="component" value="Unassembled WGS sequence"/>
</dbReference>
<gene>
    <name evidence="12 13" type="primary">psd</name>
    <name evidence="13" type="ORF">FRY98_24170</name>
</gene>
<evidence type="ECO:0000256" key="11">
    <source>
        <dbReference type="ARBA" id="ARBA00023317"/>
    </source>
</evidence>
<feature type="chain" id="PRO_5029066523" description="Phosphatidylserine decarboxylase beta chain" evidence="12">
    <location>
        <begin position="1"/>
        <end position="226"/>
    </location>
</feature>
<evidence type="ECO:0000256" key="7">
    <source>
        <dbReference type="ARBA" id="ARBA00023145"/>
    </source>
</evidence>
<dbReference type="OrthoDB" id="9802030at2"/>
<evidence type="ECO:0000256" key="12">
    <source>
        <dbReference type="HAMAP-Rule" id="MF_00662"/>
    </source>
</evidence>
<feature type="chain" id="PRO_5029066524" description="Phosphatidylserine decarboxylase alpha chain" evidence="12">
    <location>
        <begin position="227"/>
        <end position="267"/>
    </location>
</feature>
<evidence type="ECO:0000256" key="10">
    <source>
        <dbReference type="ARBA" id="ARBA00023264"/>
    </source>
</evidence>
<feature type="active site" description="Charge relay system; for autoendoproteolytic cleavage activity" evidence="12">
    <location>
        <position position="142"/>
    </location>
</feature>
<comment type="subcellular location">
    <subcellularLocation>
        <location evidence="12">Cell membrane</location>
        <topology evidence="12">Peripheral membrane protein</topology>
    </subcellularLocation>
</comment>
<feature type="active site" description="Charge relay system; for autoendoproteolytic cleavage activity" evidence="12">
    <location>
        <position position="227"/>
    </location>
</feature>
<dbReference type="Pfam" id="PF02666">
    <property type="entry name" value="PS_Dcarbxylase"/>
    <property type="match status" value="1"/>
</dbReference>
<comment type="PTM">
    <text evidence="12">Is synthesized initially as an inactive proenzyme. Formation of the active enzyme involves a self-maturation process in which the active site pyruvoyl group is generated from an internal serine residue via an autocatalytic post-translational modification. Two non-identical subunits are generated from the proenzyme in this reaction, and the pyruvate is formed at the N-terminus of the alpha chain, which is derived from the carboxyl end of the proenzyme. The autoendoproteolytic cleavage occurs by a canonical serine protease mechanism, in which the side chain hydroxyl group of the serine supplies its oxygen atom to form the C-terminus of the beta chain, while the remainder of the serine residue undergoes an oxidative deamination to produce ammonia and the pyruvoyl prosthetic group on the alpha chain. During this reaction, the Ser that is part of the protease active site of the proenzyme becomes the pyruvoyl prosthetic group, which constitutes an essential element of the active site of the mature decarboxylase.</text>
</comment>
<dbReference type="EC" id="4.1.1.65" evidence="12"/>
<sequence>MAAHWMKWMTELTSRKWISGLMGRFSHSRASRHMIPWFAKSYRIPLHEAEKELKEYRTLNEFFTRKLKSGMRPIHPEPSGLISPVDALITFMGEIQSGTIFNVKGQDYTLDDLLNHSPRVESYAHGYAFVLYLSPTDYHRIHAPVTGTRLESEHIKGRVYPVNDFGMKHMKGVLTRNERLITYLSHERGEIALVKVGAMNVSSIRYSDESASSWNQGDDLAYFEFGSTVVLLMETGTFEPLPDRAVGQKVRMGEPLGRFFAPSTKQP</sequence>
<dbReference type="EMBL" id="VSDO01000005">
    <property type="protein sequence ID" value="TYA10872.1"/>
    <property type="molecule type" value="Genomic_DNA"/>
</dbReference>
<evidence type="ECO:0000256" key="9">
    <source>
        <dbReference type="ARBA" id="ARBA00023239"/>
    </source>
</evidence>
<dbReference type="InterPro" id="IPR003817">
    <property type="entry name" value="PS_Dcarbxylase"/>
</dbReference>
<evidence type="ECO:0000256" key="1">
    <source>
        <dbReference type="ARBA" id="ARBA00005189"/>
    </source>
</evidence>
<dbReference type="GO" id="GO:0005886">
    <property type="term" value="C:plasma membrane"/>
    <property type="evidence" value="ECO:0007669"/>
    <property type="project" value="UniProtKB-SubCell"/>
</dbReference>
<keyword evidence="3 12" id="KW-0444">Lipid biosynthesis</keyword>
<reference evidence="13 14" key="1">
    <citation type="submission" date="2019-08" db="EMBL/GenBank/DDBJ databases">
        <title>Genome sequencing of Paenibacillus faecis DSM 23593(T).</title>
        <authorList>
            <person name="Kook J.-K."/>
            <person name="Park S.-N."/>
            <person name="Lim Y.K."/>
        </authorList>
    </citation>
    <scope>NUCLEOTIDE SEQUENCE [LARGE SCALE GENOMIC DNA]</scope>
    <source>
        <strain evidence="13 14">DSM 23593</strain>
    </source>
</reference>
<evidence type="ECO:0000313" key="13">
    <source>
        <dbReference type="EMBL" id="TYA10872.1"/>
    </source>
</evidence>
<comment type="similarity">
    <text evidence="12">Belongs to the phosphatidylserine decarboxylase family. PSD-B subfamily. Prokaryotic type I sub-subfamily.</text>
</comment>
<keyword evidence="11 12" id="KW-0670">Pyruvate</keyword>
<keyword evidence="9 12" id="KW-0456">Lyase</keyword>
<evidence type="ECO:0000256" key="3">
    <source>
        <dbReference type="ARBA" id="ARBA00022516"/>
    </source>
</evidence>
<feature type="active site" description="Charge relay system; for autoendoproteolytic cleavage activity" evidence="12">
    <location>
        <position position="86"/>
    </location>
</feature>
<evidence type="ECO:0000256" key="4">
    <source>
        <dbReference type="ARBA" id="ARBA00022793"/>
    </source>
</evidence>
<organism evidence="13 14">
    <name type="scientific">Paenibacillus faecis</name>
    <dbReference type="NCBI Taxonomy" id="862114"/>
    <lineage>
        <taxon>Bacteria</taxon>
        <taxon>Bacillati</taxon>
        <taxon>Bacillota</taxon>
        <taxon>Bacilli</taxon>
        <taxon>Bacillales</taxon>
        <taxon>Paenibacillaceae</taxon>
        <taxon>Paenibacillus</taxon>
    </lineage>
</organism>
<accession>A0A5D0CMH0</accession>
<comment type="cofactor">
    <cofactor evidence="12">
        <name>pyruvate</name>
        <dbReference type="ChEBI" id="CHEBI:15361"/>
    </cofactor>
    <text evidence="12">Binds 1 pyruvoyl group covalently per subunit.</text>
</comment>
<dbReference type="HAMAP" id="MF_00662">
    <property type="entry name" value="PS_decarb_PSD_B_type1"/>
    <property type="match status" value="1"/>
</dbReference>
<protein>
    <recommendedName>
        <fullName evidence="12">Phosphatidylserine decarboxylase proenzyme</fullName>
        <ecNumber evidence="12">4.1.1.65</ecNumber>
    </recommendedName>
    <component>
        <recommendedName>
            <fullName evidence="12">Phosphatidylserine decarboxylase alpha chain</fullName>
        </recommendedName>
    </component>
    <component>
        <recommendedName>
            <fullName evidence="12">Phosphatidylserine decarboxylase beta chain</fullName>
        </recommendedName>
    </component>
</protein>
<keyword evidence="7 12" id="KW-0865">Zymogen</keyword>
<comment type="pathway">
    <text evidence="12">Phospholipid metabolism; phosphatidylethanolamine biosynthesis; phosphatidylethanolamine from CDP-diacylglycerol: step 2/2.</text>
</comment>
<feature type="site" description="Cleavage (non-hydrolytic); by autocatalysis" evidence="12">
    <location>
        <begin position="226"/>
        <end position="227"/>
    </location>
</feature>
<dbReference type="InterPro" id="IPR033178">
    <property type="entry name" value="PSD_type1_pro"/>
</dbReference>
<dbReference type="PANTHER" id="PTHR10067:SF6">
    <property type="entry name" value="PHOSPHATIDYLSERINE DECARBOXYLASE PROENZYME, MITOCHONDRIAL"/>
    <property type="match status" value="1"/>
</dbReference>
<dbReference type="InterPro" id="IPR033177">
    <property type="entry name" value="PSD-B"/>
</dbReference>
<dbReference type="GO" id="GO:0006646">
    <property type="term" value="P:phosphatidylethanolamine biosynthetic process"/>
    <property type="evidence" value="ECO:0007669"/>
    <property type="project" value="UniProtKB-UniRule"/>
</dbReference>
<feature type="active site" description="Schiff-base intermediate with substrate; via pyruvic acid; for decarboxylase activity" evidence="12">
    <location>
        <position position="227"/>
    </location>
</feature>
<feature type="modified residue" description="Pyruvic acid (Ser); by autocatalysis" evidence="12">
    <location>
        <position position="227"/>
    </location>
</feature>
<dbReference type="AlphaFoldDB" id="A0A5D0CMH0"/>
<proteinExistence type="inferred from homology"/>
<comment type="caution">
    <text evidence="13">The sequence shown here is derived from an EMBL/GenBank/DDBJ whole genome shotgun (WGS) entry which is preliminary data.</text>
</comment>
<keyword evidence="14" id="KW-1185">Reference proteome</keyword>
<evidence type="ECO:0000256" key="6">
    <source>
        <dbReference type="ARBA" id="ARBA00023136"/>
    </source>
</evidence>
<keyword evidence="2 12" id="KW-1003">Cell membrane</keyword>
<keyword evidence="4 12" id="KW-0210">Decarboxylase</keyword>